<evidence type="ECO:0000256" key="7">
    <source>
        <dbReference type="ARBA" id="ARBA00022729"/>
    </source>
</evidence>
<evidence type="ECO:0000256" key="15">
    <source>
        <dbReference type="SAM" id="SignalP"/>
    </source>
</evidence>
<feature type="signal peptide" evidence="15">
    <location>
        <begin position="1"/>
        <end position="16"/>
    </location>
</feature>
<dbReference type="PANTHER" id="PTHR11705:SF143">
    <property type="entry name" value="SLL0236 PROTEIN"/>
    <property type="match status" value="1"/>
</dbReference>
<dbReference type="PROSITE" id="PS00132">
    <property type="entry name" value="CARBOXYPEPT_ZN_1"/>
    <property type="match status" value="1"/>
</dbReference>
<evidence type="ECO:0000256" key="5">
    <source>
        <dbReference type="ARBA" id="ARBA00022670"/>
    </source>
</evidence>
<evidence type="ECO:0000256" key="1">
    <source>
        <dbReference type="ARBA" id="ARBA00001947"/>
    </source>
</evidence>
<dbReference type="Gene3D" id="3.30.70.340">
    <property type="entry name" value="Metallocarboxypeptidase-like"/>
    <property type="match status" value="1"/>
</dbReference>
<evidence type="ECO:0000256" key="8">
    <source>
        <dbReference type="ARBA" id="ARBA00022801"/>
    </source>
</evidence>
<reference evidence="17" key="1">
    <citation type="submission" date="2023-04" db="EMBL/GenBank/DDBJ databases">
        <title>Colletotrichum limetticola genome sequence.</title>
        <authorList>
            <person name="Baroncelli R."/>
        </authorList>
    </citation>
    <scope>NUCLEOTIDE SEQUENCE</scope>
    <source>
        <strain evidence="17">KLA-Anderson</strain>
    </source>
</reference>
<dbReference type="SUPFAM" id="SSF54897">
    <property type="entry name" value="Protease propeptides/inhibitors"/>
    <property type="match status" value="1"/>
</dbReference>
<evidence type="ECO:0000259" key="16">
    <source>
        <dbReference type="PROSITE" id="PS52035"/>
    </source>
</evidence>
<dbReference type="InterPro" id="IPR003146">
    <property type="entry name" value="M14A_act_pep"/>
</dbReference>
<keyword evidence="5" id="KW-0645">Protease</keyword>
<feature type="active site" description="Proton donor/acceptor" evidence="14">
    <location>
        <position position="404"/>
    </location>
</feature>
<dbReference type="Gene3D" id="3.40.630.10">
    <property type="entry name" value="Zn peptidases"/>
    <property type="match status" value="1"/>
</dbReference>
<evidence type="ECO:0000256" key="3">
    <source>
        <dbReference type="ARBA" id="ARBA00005988"/>
    </source>
</evidence>
<comment type="cofactor">
    <cofactor evidence="1">
        <name>Zn(2+)</name>
        <dbReference type="ChEBI" id="CHEBI:29105"/>
    </cofactor>
</comment>
<keyword evidence="10" id="KW-0843">Virulence</keyword>
<feature type="domain" description="Peptidase M14" evidence="16">
    <location>
        <begin position="128"/>
        <end position="438"/>
    </location>
</feature>
<accession>A0ABQ9PWY3</accession>
<gene>
    <name evidence="17" type="ORF">CLIM01_06604</name>
</gene>
<sequence length="439" mass="47543">MKSLAALSTLVAAATAASVAGASSKRVSYDGTKVFRLSVGDEVDRVNGVVDKLQLTTWKGAPRAGAFADIVVPATEVESFKAEVAGMNLTTMHEDLGASIADESGFSVYAGKSRHLSKGSANATWFNSYHAYADHLQFLKDLVSSYPSNAEIVTSGSSLQGNAITGIHIYGTSKGTKPAVVFHSTVHAREWISTMANEYIAWNLLSKYSSDTEIKSFVDKYDFYIFPVVNPDVNPLANCFHQGFIYTQTTNRLWRKNRQSTSGSTCIGHDINRNWPFQWSVTGGASTDPCAEDFKGLSQGDAPETAALSAWLAKTKSAQGLKLFIDFHAYSQLFMTPYGYSCTAVSAKNTELQSLAKGAVAAIKAVHGTSYQYGPICTTIYKATGSSVDYVNDVVKADYTFTQELRDTGNYGFVLPAAQIVPTSEETYAGVRYLLQNMK</sequence>
<evidence type="ECO:0000256" key="9">
    <source>
        <dbReference type="ARBA" id="ARBA00022833"/>
    </source>
</evidence>
<dbReference type="PRINTS" id="PR00765">
    <property type="entry name" value="CRBOXYPTASEA"/>
</dbReference>
<dbReference type="CDD" id="cd03860">
    <property type="entry name" value="M14_CP_A-B_like"/>
    <property type="match status" value="1"/>
</dbReference>
<dbReference type="InterPro" id="IPR057246">
    <property type="entry name" value="CARBOXYPEPT_ZN_1"/>
</dbReference>
<dbReference type="EMBL" id="JARUPT010000181">
    <property type="protein sequence ID" value="KAK0376024.1"/>
    <property type="molecule type" value="Genomic_DNA"/>
</dbReference>
<keyword evidence="13" id="KW-1015">Disulfide bond</keyword>
<keyword evidence="18" id="KW-1185">Reference proteome</keyword>
<evidence type="ECO:0000256" key="14">
    <source>
        <dbReference type="PROSITE-ProRule" id="PRU01379"/>
    </source>
</evidence>
<evidence type="ECO:0000256" key="12">
    <source>
        <dbReference type="ARBA" id="ARBA00023145"/>
    </source>
</evidence>
<keyword evidence="7 15" id="KW-0732">Signal</keyword>
<keyword evidence="9" id="KW-0862">Zinc</keyword>
<comment type="caution">
    <text evidence="17">The sequence shown here is derived from an EMBL/GenBank/DDBJ whole genome shotgun (WGS) entry which is preliminary data.</text>
</comment>
<comment type="similarity">
    <text evidence="3 14">Belongs to the peptidase M14 family.</text>
</comment>
<dbReference type="InterPro" id="IPR036990">
    <property type="entry name" value="M14A-like_propep"/>
</dbReference>
<comment type="function">
    <text evidence="2">Extracellular metalloprotease that contributes to pathogenicity.</text>
</comment>
<evidence type="ECO:0000256" key="10">
    <source>
        <dbReference type="ARBA" id="ARBA00023026"/>
    </source>
</evidence>
<evidence type="ECO:0000256" key="4">
    <source>
        <dbReference type="ARBA" id="ARBA00022645"/>
    </source>
</evidence>
<dbReference type="Pfam" id="PF00246">
    <property type="entry name" value="Peptidase_M14"/>
    <property type="match status" value="1"/>
</dbReference>
<dbReference type="PANTHER" id="PTHR11705">
    <property type="entry name" value="PROTEASE FAMILY M14 CARBOXYPEPTIDASE A,B"/>
    <property type="match status" value="1"/>
</dbReference>
<evidence type="ECO:0000256" key="2">
    <source>
        <dbReference type="ARBA" id="ARBA00003091"/>
    </source>
</evidence>
<dbReference type="SUPFAM" id="SSF53187">
    <property type="entry name" value="Zn-dependent exopeptidases"/>
    <property type="match status" value="1"/>
</dbReference>
<keyword evidence="11" id="KW-0482">Metalloprotease</keyword>
<organism evidence="17 18">
    <name type="scientific">Colletotrichum limetticola</name>
    <dbReference type="NCBI Taxonomy" id="1209924"/>
    <lineage>
        <taxon>Eukaryota</taxon>
        <taxon>Fungi</taxon>
        <taxon>Dikarya</taxon>
        <taxon>Ascomycota</taxon>
        <taxon>Pezizomycotina</taxon>
        <taxon>Sordariomycetes</taxon>
        <taxon>Hypocreomycetidae</taxon>
        <taxon>Glomerellales</taxon>
        <taxon>Glomerellaceae</taxon>
        <taxon>Colletotrichum</taxon>
        <taxon>Colletotrichum acutatum species complex</taxon>
    </lineage>
</organism>
<keyword evidence="12" id="KW-0865">Zymogen</keyword>
<name>A0ABQ9PWY3_9PEZI</name>
<dbReference type="SMART" id="SM00631">
    <property type="entry name" value="Zn_pept"/>
    <property type="match status" value="1"/>
</dbReference>
<proteinExistence type="inferred from homology"/>
<dbReference type="PROSITE" id="PS52035">
    <property type="entry name" value="PEPTIDASE_M14"/>
    <property type="match status" value="1"/>
</dbReference>
<evidence type="ECO:0000313" key="18">
    <source>
        <dbReference type="Proteomes" id="UP001169217"/>
    </source>
</evidence>
<dbReference type="GO" id="GO:0004180">
    <property type="term" value="F:carboxypeptidase activity"/>
    <property type="evidence" value="ECO:0007669"/>
    <property type="project" value="UniProtKB-KW"/>
</dbReference>
<keyword evidence="4 17" id="KW-0121">Carboxypeptidase</keyword>
<keyword evidence="6" id="KW-0479">Metal-binding</keyword>
<evidence type="ECO:0000256" key="11">
    <source>
        <dbReference type="ARBA" id="ARBA00023049"/>
    </source>
</evidence>
<dbReference type="Pfam" id="PF02244">
    <property type="entry name" value="Propep_M14"/>
    <property type="match status" value="1"/>
</dbReference>
<evidence type="ECO:0000313" key="17">
    <source>
        <dbReference type="EMBL" id="KAK0376024.1"/>
    </source>
</evidence>
<keyword evidence="8" id="KW-0378">Hydrolase</keyword>
<feature type="chain" id="PRO_5046893000" evidence="15">
    <location>
        <begin position="17"/>
        <end position="439"/>
    </location>
</feature>
<protein>
    <submittedName>
        <fullName evidence="17">Zinc carboxypeptidase</fullName>
    </submittedName>
</protein>
<dbReference type="Proteomes" id="UP001169217">
    <property type="component" value="Unassembled WGS sequence"/>
</dbReference>
<dbReference type="InterPro" id="IPR000834">
    <property type="entry name" value="Peptidase_M14"/>
</dbReference>
<evidence type="ECO:0000256" key="13">
    <source>
        <dbReference type="ARBA" id="ARBA00023157"/>
    </source>
</evidence>
<evidence type="ECO:0000256" key="6">
    <source>
        <dbReference type="ARBA" id="ARBA00022723"/>
    </source>
</evidence>